<evidence type="ECO:0000259" key="4">
    <source>
        <dbReference type="PROSITE" id="PS00623"/>
    </source>
</evidence>
<name>A0A290WHP2_VERDA</name>
<dbReference type="Gene3D" id="3.30.560.10">
    <property type="entry name" value="Glucose Oxidase, domain 3"/>
    <property type="match status" value="1"/>
</dbReference>
<dbReference type="GO" id="GO:0016614">
    <property type="term" value="F:oxidoreductase activity, acting on CH-OH group of donors"/>
    <property type="evidence" value="ECO:0007669"/>
    <property type="project" value="InterPro"/>
</dbReference>
<dbReference type="Gene3D" id="3.50.50.60">
    <property type="entry name" value="FAD/NAD(P)-binding domain"/>
    <property type="match status" value="1"/>
</dbReference>
<evidence type="ECO:0000256" key="3">
    <source>
        <dbReference type="SAM" id="SignalP"/>
    </source>
</evidence>
<sequence length="292" mass="31461">MATNIVACVLGLLVLANALQFPRHATRISRELVSDTEYDFIVVGGVSVLVIEAGPFDNGEEGVAIPGASDPAAYIWQPLTSQPQTALHNRTFLATCARVVGGGSVVNAMVFLRGGKPEYAAWEGLGAKGWDWDGLLPYFKKSENLTLPSGEFAAEANISWVESAHGNQGPVQASYPNYYFPGSANWWNAALSAGITPTDDPNGGSAKGLFWFPTAVDARSRTRSSARINHYERVKASRENYHILAENTAARVLFDDKKAIGVEYLPTNGGDTLTVFFSSRESVLESSLMILA</sequence>
<dbReference type="PANTHER" id="PTHR11552:SF115">
    <property type="entry name" value="DEHYDROGENASE XPTC-RELATED"/>
    <property type="match status" value="1"/>
</dbReference>
<dbReference type="PROSITE" id="PS00623">
    <property type="entry name" value="GMC_OXRED_1"/>
    <property type="match status" value="1"/>
</dbReference>
<dbReference type="EMBL" id="MF946582">
    <property type="protein sequence ID" value="ATD50211.1"/>
    <property type="molecule type" value="Genomic_DNA"/>
</dbReference>
<accession>A0A290WHP2</accession>
<dbReference type="PANTHER" id="PTHR11552">
    <property type="entry name" value="GLUCOSE-METHANOL-CHOLINE GMC OXIDOREDUCTASE"/>
    <property type="match status" value="1"/>
</dbReference>
<feature type="chain" id="PRO_5012312927" description="Glucose-methanol-choline oxidoreductase N-terminal domain-containing protein" evidence="3">
    <location>
        <begin position="19"/>
        <end position="292"/>
    </location>
</feature>
<dbReference type="PHI-base" id="PHI:7705"/>
<proteinExistence type="inferred from homology"/>
<evidence type="ECO:0000313" key="5">
    <source>
        <dbReference type="EMBL" id="ATD50211.1"/>
    </source>
</evidence>
<dbReference type="InterPro" id="IPR012132">
    <property type="entry name" value="GMC_OxRdtase"/>
</dbReference>
<protein>
    <recommendedName>
        <fullName evidence="4">Glucose-methanol-choline oxidoreductase N-terminal domain-containing protein</fullName>
    </recommendedName>
</protein>
<dbReference type="AlphaFoldDB" id="A0A290WHP2"/>
<feature type="signal peptide" evidence="3">
    <location>
        <begin position="1"/>
        <end position="18"/>
    </location>
</feature>
<keyword evidence="2" id="KW-0285">Flavoprotein</keyword>
<keyword evidence="3" id="KW-0732">Signal</keyword>
<feature type="domain" description="Glucose-methanol-choline oxidoreductase N-terminal" evidence="4">
    <location>
        <begin position="97"/>
        <end position="120"/>
    </location>
</feature>
<evidence type="ECO:0000256" key="2">
    <source>
        <dbReference type="RuleBase" id="RU003968"/>
    </source>
</evidence>
<evidence type="ECO:0000256" key="1">
    <source>
        <dbReference type="ARBA" id="ARBA00010790"/>
    </source>
</evidence>
<dbReference type="InterPro" id="IPR000172">
    <property type="entry name" value="GMC_OxRdtase_N"/>
</dbReference>
<dbReference type="SUPFAM" id="SSF51905">
    <property type="entry name" value="FAD/NAD(P)-binding domain"/>
    <property type="match status" value="1"/>
</dbReference>
<dbReference type="Pfam" id="PF00732">
    <property type="entry name" value="GMC_oxred_N"/>
    <property type="match status" value="1"/>
</dbReference>
<organism evidence="5">
    <name type="scientific">Verticillium dahliae</name>
    <name type="common">Verticillium wilt</name>
    <dbReference type="NCBI Taxonomy" id="27337"/>
    <lineage>
        <taxon>Eukaryota</taxon>
        <taxon>Fungi</taxon>
        <taxon>Dikarya</taxon>
        <taxon>Ascomycota</taxon>
        <taxon>Pezizomycotina</taxon>
        <taxon>Sordariomycetes</taxon>
        <taxon>Hypocreomycetidae</taxon>
        <taxon>Glomerellales</taxon>
        <taxon>Plectosphaerellaceae</taxon>
        <taxon>Verticillium</taxon>
    </lineage>
</organism>
<dbReference type="InterPro" id="IPR036188">
    <property type="entry name" value="FAD/NAD-bd_sf"/>
</dbReference>
<keyword evidence="2" id="KW-0274">FAD</keyword>
<dbReference type="GO" id="GO:0050660">
    <property type="term" value="F:flavin adenine dinucleotide binding"/>
    <property type="evidence" value="ECO:0007669"/>
    <property type="project" value="InterPro"/>
</dbReference>
<comment type="similarity">
    <text evidence="1 2">Belongs to the GMC oxidoreductase family.</text>
</comment>
<reference evidence="5" key="1">
    <citation type="submission" date="2017-09" db="EMBL/GenBank/DDBJ databases">
        <title>Comparative Genomics Reveals Cotton-specific Virulence Factors in Flexible Genomic Regions in Verticillium dahliae and Evidence of Horizontal Gene Transfer from Fusarium.</title>
        <authorList>
            <person name="Chen J."/>
            <person name="Liu C."/>
            <person name="Gui Y."/>
            <person name="Si K."/>
            <person name="Zhang D."/>
            <person name="Wang J."/>
            <person name="Short D."/>
            <person name="Huang J."/>
            <person name="Li N."/>
            <person name="Liang Y."/>
            <person name="Zhang W."/>
            <person name="Yang L."/>
            <person name="Ma X."/>
            <person name="Li T."/>
            <person name="Zhou L."/>
            <person name="Wang B."/>
            <person name="Bao Y."/>
            <person name="Subbarao K."/>
            <person name="Zhang G."/>
            <person name="Dai X."/>
        </authorList>
    </citation>
    <scope>NUCLEOTIDE SEQUENCE</scope>
    <source>
        <strain evidence="5">Vd991</strain>
    </source>
</reference>
<dbReference type="GO" id="GO:0044550">
    <property type="term" value="P:secondary metabolite biosynthetic process"/>
    <property type="evidence" value="ECO:0007669"/>
    <property type="project" value="TreeGrafter"/>
</dbReference>